<evidence type="ECO:0008006" key="2">
    <source>
        <dbReference type="Google" id="ProtNLM"/>
    </source>
</evidence>
<gene>
    <name evidence="1" type="ORF">BECKLPF1236B_GA0070989_105918</name>
</gene>
<sequence length="170" mass="19581">MESYAISPIDLLLDVIKDHKPESIWIGSKLKAFRDVENTNRGDIGEEFIHRYLTQLGIPNQYRDSRTELSDIEIFGKRFEIKTASEDKGGHFQFNHIRHDMPNQYLLCLGIRPNEIMFNAWRKGEVAEGVAGHLVRMAKGQSVTFKLTKSPNDMLPIEQLASWVDSHIRD</sequence>
<reference evidence="1" key="1">
    <citation type="submission" date="2019-02" db="EMBL/GenBank/DDBJ databases">
        <authorList>
            <person name="Gruber-Vodicka R. H."/>
            <person name="Seah K. B. B."/>
        </authorList>
    </citation>
    <scope>NUCLEOTIDE SEQUENCE</scope>
    <source>
        <strain evidence="1">BECK_S313</strain>
    </source>
</reference>
<dbReference type="AlphaFoldDB" id="A0A450WB91"/>
<dbReference type="EMBL" id="CAADFK010000059">
    <property type="protein sequence ID" value="VFK14300.1"/>
    <property type="molecule type" value="Genomic_DNA"/>
</dbReference>
<evidence type="ECO:0000313" key="1">
    <source>
        <dbReference type="EMBL" id="VFK14300.1"/>
    </source>
</evidence>
<proteinExistence type="predicted"/>
<organism evidence="1">
    <name type="scientific">Candidatus Kentrum sp. LPFa</name>
    <dbReference type="NCBI Taxonomy" id="2126335"/>
    <lineage>
        <taxon>Bacteria</taxon>
        <taxon>Pseudomonadati</taxon>
        <taxon>Pseudomonadota</taxon>
        <taxon>Gammaproteobacteria</taxon>
        <taxon>Candidatus Kentrum</taxon>
    </lineage>
</organism>
<accession>A0A450WB91</accession>
<protein>
    <recommendedName>
        <fullName evidence="2">Restriction endonuclease</fullName>
    </recommendedName>
</protein>
<name>A0A450WB91_9GAMM</name>